<keyword evidence="2" id="KW-0175">Coiled coil</keyword>
<dbReference type="SMART" id="SM00331">
    <property type="entry name" value="PP2C_SIG"/>
    <property type="match status" value="1"/>
</dbReference>
<dbReference type="Pfam" id="PF08448">
    <property type="entry name" value="PAS_4"/>
    <property type="match status" value="1"/>
</dbReference>
<evidence type="ECO:0000313" key="6">
    <source>
        <dbReference type="Proteomes" id="UP000064893"/>
    </source>
</evidence>
<dbReference type="NCBIfam" id="TIGR00229">
    <property type="entry name" value="sensory_box"/>
    <property type="match status" value="1"/>
</dbReference>
<dbReference type="KEGG" id="blq:L21SP5_03236"/>
<dbReference type="Pfam" id="PF07228">
    <property type="entry name" value="SpoIIE"/>
    <property type="match status" value="1"/>
</dbReference>
<dbReference type="EC" id="3.1.3.3" evidence="5"/>
<dbReference type="PANTHER" id="PTHR43156:SF9">
    <property type="entry name" value="HAMP DOMAIN-CONTAINING PROTEIN"/>
    <property type="match status" value="1"/>
</dbReference>
<dbReference type="EMBL" id="CP013118">
    <property type="protein sequence ID" value="ALO16850.1"/>
    <property type="molecule type" value="Genomic_DNA"/>
</dbReference>
<feature type="transmembrane region" description="Helical" evidence="3">
    <location>
        <begin position="314"/>
        <end position="335"/>
    </location>
</feature>
<sequence length="836" mass="96163">MTKLKNLLIAGCLILCGLQTTKASETVELWLLEDSMHIYQPDDIFRQFPSRFTPLETFNLNFGLSTNEYWLVVDIKNSSEKEYNGRLVVDYGLLKNITLFEIKGVSAYKIKQTPSSHAYIYNIAAAPHSKRQFLLHVKGEGTPAILPIKIDQINNILQNELKHTFQLGPFYGILLFLFLIILLVNLSSRDRFFRLLFIYTLLVLIFFGLRDGFAMRLSIIENYDLQFRLVLIMLPLLIPMLEQFLHKYFRDLTVSFPRKNSTKALHLTSALLILIVTSGLLPYKILFYISAAYVIISILIIVKPVLKLQNFSKITVLSILGSMGLLLAAFIIDIFHKTGVVPNNFLTLNALKLGFLLHIGIFILGAIERFQLLRARASEFNQKLSDLVKEKTAEINQQNEELTTQTEQLELQKEELESQKEELQTQKEILESQNTELEKLNLAASNTENVIYIFNPDGKLLWFNESFSSQLGMSFKAYQQSNKQIDIRDISSYPEIRAVVDRIANKRESITYETPVSLNNQETWFQTTLTPIIEEGSLKYIVAIDTDISRLKNYEKKIIDQQEDFEKQKDLAVKRRKEVELQQREITDSLNYAQRIQSAILPKEKSMTRFFPESFVLFIPRDIVSGDFYWFHRIEDKYIYVVVDCTGHGVPGAFMSIIGTYLLNNIIIQNNETRPAEILKQLNRKLKISLKNTDPDNQTNDGMDVALVVVDKAKDTLSFAGALRPLFLFQDGKFIQQKGDKIPITSAIAGNTMANFNEYTYEINKGDSFYLFSDGIVDQFGGSRNKKFLTKRLKQVIFDSQMYEMDEQKKIIQKSIIHWKGNTAQIDDILLLGVRL</sequence>
<dbReference type="InterPro" id="IPR011622">
    <property type="entry name" value="7TMR_DISM_rcpt_extracell_dom2"/>
</dbReference>
<name>A0A0S2I3N3_9BACT</name>
<keyword evidence="1 5" id="KW-0378">Hydrolase</keyword>
<feature type="transmembrane region" description="Helical" evidence="3">
    <location>
        <begin position="261"/>
        <end position="279"/>
    </location>
</feature>
<dbReference type="STRING" id="1307839.L21SP5_03236"/>
<dbReference type="SUPFAM" id="SSF81606">
    <property type="entry name" value="PP2C-like"/>
    <property type="match status" value="1"/>
</dbReference>
<dbReference type="PANTHER" id="PTHR43156">
    <property type="entry name" value="STAGE II SPORULATION PROTEIN E-RELATED"/>
    <property type="match status" value="1"/>
</dbReference>
<dbReference type="InterPro" id="IPR013656">
    <property type="entry name" value="PAS_4"/>
</dbReference>
<evidence type="ECO:0000256" key="3">
    <source>
        <dbReference type="SAM" id="Phobius"/>
    </source>
</evidence>
<evidence type="ECO:0000256" key="2">
    <source>
        <dbReference type="SAM" id="Coils"/>
    </source>
</evidence>
<dbReference type="Pfam" id="PF07696">
    <property type="entry name" value="7TMR-DISMED2"/>
    <property type="match status" value="1"/>
</dbReference>
<dbReference type="OrthoDB" id="9763484at2"/>
<feature type="coiled-coil region" evidence="2">
    <location>
        <begin position="381"/>
        <end position="450"/>
    </location>
</feature>
<keyword evidence="6" id="KW-1185">Reference proteome</keyword>
<organism evidence="5 6">
    <name type="scientific">Salinivirga cyanobacteriivorans</name>
    <dbReference type="NCBI Taxonomy" id="1307839"/>
    <lineage>
        <taxon>Bacteria</taxon>
        <taxon>Pseudomonadati</taxon>
        <taxon>Bacteroidota</taxon>
        <taxon>Bacteroidia</taxon>
        <taxon>Bacteroidales</taxon>
        <taxon>Salinivirgaceae</taxon>
        <taxon>Salinivirga</taxon>
    </lineage>
</organism>
<feature type="transmembrane region" description="Helical" evidence="3">
    <location>
        <begin position="167"/>
        <end position="185"/>
    </location>
</feature>
<dbReference type="InterPro" id="IPR036457">
    <property type="entry name" value="PPM-type-like_dom_sf"/>
</dbReference>
<keyword evidence="3" id="KW-0812">Transmembrane</keyword>
<protein>
    <submittedName>
        <fullName evidence="5">Phosphoserine phosphatase RsbU</fullName>
        <ecNumber evidence="5">3.1.3.3</ecNumber>
    </submittedName>
</protein>
<dbReference type="Gene3D" id="3.30.450.20">
    <property type="entry name" value="PAS domain"/>
    <property type="match status" value="1"/>
</dbReference>
<proteinExistence type="predicted"/>
<feature type="transmembrane region" description="Helical" evidence="3">
    <location>
        <begin position="192"/>
        <end position="209"/>
    </location>
</feature>
<dbReference type="Gene3D" id="2.60.40.2380">
    <property type="match status" value="1"/>
</dbReference>
<dbReference type="RefSeq" id="WP_057954198.1">
    <property type="nucleotide sequence ID" value="NZ_CP013118.1"/>
</dbReference>
<dbReference type="InterPro" id="IPR035965">
    <property type="entry name" value="PAS-like_dom_sf"/>
</dbReference>
<dbReference type="InterPro" id="IPR000014">
    <property type="entry name" value="PAS"/>
</dbReference>
<evidence type="ECO:0000259" key="4">
    <source>
        <dbReference type="SMART" id="SM00331"/>
    </source>
</evidence>
<dbReference type="InterPro" id="IPR001932">
    <property type="entry name" value="PPM-type_phosphatase-like_dom"/>
</dbReference>
<dbReference type="Gene3D" id="3.60.40.10">
    <property type="entry name" value="PPM-type phosphatase domain"/>
    <property type="match status" value="1"/>
</dbReference>
<dbReference type="AlphaFoldDB" id="A0A0S2I3N3"/>
<reference evidence="5 6" key="1">
    <citation type="submission" date="2015-11" db="EMBL/GenBank/DDBJ databases">
        <title>Description and complete genome sequence of a novel strain predominating in hypersaline microbial mats and representing a new family of the Bacteriodetes phylum.</title>
        <authorList>
            <person name="Spring S."/>
            <person name="Bunk B."/>
            <person name="Sproer C."/>
            <person name="Klenk H.-P."/>
        </authorList>
    </citation>
    <scope>NUCLEOTIDE SEQUENCE [LARGE SCALE GENOMIC DNA]</scope>
    <source>
        <strain evidence="5 6">L21-Spi-D4</strain>
    </source>
</reference>
<dbReference type="InterPro" id="IPR011623">
    <property type="entry name" value="7TMR_DISM_rcpt_extracell_dom1"/>
</dbReference>
<evidence type="ECO:0000313" key="5">
    <source>
        <dbReference type="EMBL" id="ALO16850.1"/>
    </source>
</evidence>
<keyword evidence="3" id="KW-0472">Membrane</keyword>
<dbReference type="SUPFAM" id="SSF55785">
    <property type="entry name" value="PYP-like sensor domain (PAS domain)"/>
    <property type="match status" value="1"/>
</dbReference>
<dbReference type="Proteomes" id="UP000064893">
    <property type="component" value="Chromosome"/>
</dbReference>
<dbReference type="GO" id="GO:0016791">
    <property type="term" value="F:phosphatase activity"/>
    <property type="evidence" value="ECO:0007669"/>
    <property type="project" value="TreeGrafter"/>
</dbReference>
<dbReference type="Pfam" id="PF07695">
    <property type="entry name" value="7TMR-DISM_7TM"/>
    <property type="match status" value="1"/>
</dbReference>
<dbReference type="InterPro" id="IPR052016">
    <property type="entry name" value="Bact_Sigma-Reg"/>
</dbReference>
<keyword evidence="3" id="KW-1133">Transmembrane helix</keyword>
<feature type="domain" description="PPM-type phosphatase" evidence="4">
    <location>
        <begin position="606"/>
        <end position="836"/>
    </location>
</feature>
<accession>A0A0S2I3N3</accession>
<feature type="transmembrane region" description="Helical" evidence="3">
    <location>
        <begin position="347"/>
        <end position="367"/>
    </location>
</feature>
<gene>
    <name evidence="5" type="primary">rsbU_5</name>
    <name evidence="5" type="ORF">L21SP5_03236</name>
</gene>
<feature type="transmembrane region" description="Helical" evidence="3">
    <location>
        <begin position="229"/>
        <end position="249"/>
    </location>
</feature>
<evidence type="ECO:0000256" key="1">
    <source>
        <dbReference type="ARBA" id="ARBA00022801"/>
    </source>
</evidence>